<dbReference type="AlphaFoldDB" id="A0A1M4VUM5"/>
<name>A0A1M4VUM5_9FIRM</name>
<dbReference type="RefSeq" id="WP_073236673.1">
    <property type="nucleotide sequence ID" value="NZ_FQUY01000005.1"/>
</dbReference>
<dbReference type="Gene3D" id="3.20.20.370">
    <property type="entry name" value="Glycoside hydrolase/deacetylase"/>
    <property type="match status" value="1"/>
</dbReference>
<keyword evidence="3" id="KW-1185">Reference proteome</keyword>
<evidence type="ECO:0000313" key="2">
    <source>
        <dbReference type="EMBL" id="SHE72535.1"/>
    </source>
</evidence>
<keyword evidence="1" id="KW-1133">Transmembrane helix</keyword>
<feature type="transmembrane region" description="Helical" evidence="1">
    <location>
        <begin position="7"/>
        <end position="29"/>
    </location>
</feature>
<dbReference type="InterPro" id="IPR006837">
    <property type="entry name" value="Divergent_DAC"/>
</dbReference>
<dbReference type="Pfam" id="PF04748">
    <property type="entry name" value="Polysacc_deac_2"/>
    <property type="match status" value="1"/>
</dbReference>
<dbReference type="CDD" id="cd10936">
    <property type="entry name" value="CE4_DAC2"/>
    <property type="match status" value="1"/>
</dbReference>
<dbReference type="OrthoDB" id="9784811at2"/>
<organism evidence="2 3">
    <name type="scientific">Desulforamulus putei DSM 12395</name>
    <dbReference type="NCBI Taxonomy" id="1121429"/>
    <lineage>
        <taxon>Bacteria</taxon>
        <taxon>Bacillati</taxon>
        <taxon>Bacillota</taxon>
        <taxon>Clostridia</taxon>
        <taxon>Eubacteriales</taxon>
        <taxon>Peptococcaceae</taxon>
        <taxon>Desulforamulus</taxon>
    </lineage>
</organism>
<reference evidence="3" key="1">
    <citation type="submission" date="2016-11" db="EMBL/GenBank/DDBJ databases">
        <authorList>
            <person name="Varghese N."/>
            <person name="Submissions S."/>
        </authorList>
    </citation>
    <scope>NUCLEOTIDE SEQUENCE [LARGE SCALE GENOMIC DNA]</scope>
    <source>
        <strain evidence="3">DSM 12395</strain>
    </source>
</reference>
<evidence type="ECO:0000313" key="3">
    <source>
        <dbReference type="Proteomes" id="UP000184148"/>
    </source>
</evidence>
<proteinExistence type="predicted"/>
<evidence type="ECO:0008006" key="4">
    <source>
        <dbReference type="Google" id="ProtNLM"/>
    </source>
</evidence>
<protein>
    <recommendedName>
        <fullName evidence="4">Divergent polysaccharide deacetylase</fullName>
    </recommendedName>
</protein>
<dbReference type="STRING" id="1121429.SAMN02745133_01000"/>
<accession>A0A1M4VUM5</accession>
<evidence type="ECO:0000256" key="1">
    <source>
        <dbReference type="SAM" id="Phobius"/>
    </source>
</evidence>
<dbReference type="InterPro" id="IPR011330">
    <property type="entry name" value="Glyco_hydro/deAcase_b/a-brl"/>
</dbReference>
<sequence length="272" mass="29724">MQRKRWTFMIVLISMITILSYLTLGNAVFTSKPATIPAQPILAIVIDDFGGPDNCGVAEFMALDRPITAAVMPNLIYSTAHAEEAHRRGHEVILHQPMEPIHGKASWLGPGAIFSYMSAQEIQDTFTQNLKSVPHATGFNNHTGSKITSSKEKITPMLAVAKSKGLYVLDSCTSYKSHIVPVAKNMHIPWVKRDVFLDDVKSKKHITKQIKKACQVAKQQGYAVAIGHVGQGGNVTAQTVKEAIPYIEQEGIKLVPLSEVVKVNNGNSKGKV</sequence>
<dbReference type="Proteomes" id="UP000184148">
    <property type="component" value="Unassembled WGS sequence"/>
</dbReference>
<dbReference type="PANTHER" id="PTHR30105:SF2">
    <property type="entry name" value="DIVERGENT POLYSACCHARIDE DEACETYLASE SUPERFAMILY"/>
    <property type="match status" value="1"/>
</dbReference>
<keyword evidence="1" id="KW-0812">Transmembrane</keyword>
<dbReference type="PANTHER" id="PTHR30105">
    <property type="entry name" value="UNCHARACTERIZED YIBQ-RELATED"/>
    <property type="match status" value="1"/>
</dbReference>
<gene>
    <name evidence="2" type="ORF">SAMN02745133_01000</name>
</gene>
<keyword evidence="1" id="KW-0472">Membrane</keyword>
<dbReference type="GO" id="GO:0005975">
    <property type="term" value="P:carbohydrate metabolic process"/>
    <property type="evidence" value="ECO:0007669"/>
    <property type="project" value="InterPro"/>
</dbReference>
<dbReference type="SUPFAM" id="SSF88713">
    <property type="entry name" value="Glycoside hydrolase/deacetylase"/>
    <property type="match status" value="1"/>
</dbReference>
<dbReference type="EMBL" id="FQUY01000005">
    <property type="protein sequence ID" value="SHE72535.1"/>
    <property type="molecule type" value="Genomic_DNA"/>
</dbReference>